<organism evidence="8 9">
    <name type="scientific">Polyangium jinanense</name>
    <dbReference type="NCBI Taxonomy" id="2829994"/>
    <lineage>
        <taxon>Bacteria</taxon>
        <taxon>Pseudomonadati</taxon>
        <taxon>Myxococcota</taxon>
        <taxon>Polyangia</taxon>
        <taxon>Polyangiales</taxon>
        <taxon>Polyangiaceae</taxon>
        <taxon>Polyangium</taxon>
    </lineage>
</organism>
<dbReference type="EC" id="4.2.1.1" evidence="2"/>
<keyword evidence="5" id="KW-0456">Lyase</keyword>
<evidence type="ECO:0000256" key="5">
    <source>
        <dbReference type="ARBA" id="ARBA00023239"/>
    </source>
</evidence>
<dbReference type="Gene3D" id="3.10.200.10">
    <property type="entry name" value="Alpha carbonic anhydrase"/>
    <property type="match status" value="1"/>
</dbReference>
<dbReference type="InterPro" id="IPR036398">
    <property type="entry name" value="CA_dom_sf"/>
</dbReference>
<dbReference type="InterPro" id="IPR023561">
    <property type="entry name" value="Carbonic_anhydrase_a-class"/>
</dbReference>
<sequence>MVVAVMIDVGPEENAFLAPLFTHLPQKEGEGTCLQTEGLADVLLGDRGGFYRYDGSLTTPDCSEHVQWILMERPILASAEQIGRFISVFPDNARHVQPTGGRTITFYPGGPAHL</sequence>
<protein>
    <recommendedName>
        <fullName evidence="2">carbonic anhydrase</fullName>
        <ecNumber evidence="2">4.2.1.1</ecNumber>
    </recommendedName>
</protein>
<keyword evidence="9" id="KW-1185">Reference proteome</keyword>
<gene>
    <name evidence="8" type="ORF">KEG57_32460</name>
</gene>
<reference evidence="8 9" key="1">
    <citation type="submission" date="2021-04" db="EMBL/GenBank/DDBJ databases">
        <title>Genome analysis of Polyangium sp.</title>
        <authorList>
            <person name="Li Y."/>
            <person name="Wang J."/>
        </authorList>
    </citation>
    <scope>NUCLEOTIDE SEQUENCE [LARGE SCALE GENOMIC DNA]</scope>
    <source>
        <strain evidence="8 9">SDU14</strain>
    </source>
</reference>
<feature type="domain" description="Alpha-carbonic anhydrase" evidence="7">
    <location>
        <begin position="1"/>
        <end position="108"/>
    </location>
</feature>
<dbReference type="GO" id="GO:0008270">
    <property type="term" value="F:zinc ion binding"/>
    <property type="evidence" value="ECO:0007669"/>
    <property type="project" value="InterPro"/>
</dbReference>
<evidence type="ECO:0000259" key="7">
    <source>
        <dbReference type="PROSITE" id="PS51144"/>
    </source>
</evidence>
<evidence type="ECO:0000256" key="3">
    <source>
        <dbReference type="ARBA" id="ARBA00022723"/>
    </source>
</evidence>
<evidence type="ECO:0000256" key="6">
    <source>
        <dbReference type="ARBA" id="ARBA00048348"/>
    </source>
</evidence>
<name>A0A9X4AV25_9BACT</name>
<dbReference type="SUPFAM" id="SSF51069">
    <property type="entry name" value="Carbonic anhydrase"/>
    <property type="match status" value="1"/>
</dbReference>
<dbReference type="Pfam" id="PF00194">
    <property type="entry name" value="Carb_anhydrase"/>
    <property type="match status" value="1"/>
</dbReference>
<dbReference type="PANTHER" id="PTHR18952:SF265">
    <property type="entry name" value="CARBONIC ANHYDRASE"/>
    <property type="match status" value="1"/>
</dbReference>
<dbReference type="CDD" id="cd03124">
    <property type="entry name" value="alpha_CA_prokaryotic_like"/>
    <property type="match status" value="1"/>
</dbReference>
<accession>A0A9X4AV25</accession>
<dbReference type="Proteomes" id="UP001151081">
    <property type="component" value="Unassembled WGS sequence"/>
</dbReference>
<dbReference type="SMART" id="SM01057">
    <property type="entry name" value="Carb_anhydrase"/>
    <property type="match status" value="1"/>
</dbReference>
<dbReference type="PROSITE" id="PS51144">
    <property type="entry name" value="ALPHA_CA_2"/>
    <property type="match status" value="1"/>
</dbReference>
<dbReference type="GO" id="GO:0004089">
    <property type="term" value="F:carbonate dehydratase activity"/>
    <property type="evidence" value="ECO:0007669"/>
    <property type="project" value="UniProtKB-EC"/>
</dbReference>
<proteinExistence type="inferred from homology"/>
<dbReference type="PANTHER" id="PTHR18952">
    <property type="entry name" value="CARBONIC ANHYDRASE"/>
    <property type="match status" value="1"/>
</dbReference>
<comment type="similarity">
    <text evidence="1">Belongs to the alpha-carbonic anhydrase family.</text>
</comment>
<keyword evidence="3" id="KW-0479">Metal-binding</keyword>
<evidence type="ECO:0000313" key="9">
    <source>
        <dbReference type="Proteomes" id="UP001151081"/>
    </source>
</evidence>
<dbReference type="InterPro" id="IPR041891">
    <property type="entry name" value="Alpha_CA_prokaryot-like"/>
</dbReference>
<dbReference type="AlphaFoldDB" id="A0A9X4AV25"/>
<comment type="caution">
    <text evidence="8">The sequence shown here is derived from an EMBL/GenBank/DDBJ whole genome shotgun (WGS) entry which is preliminary data.</text>
</comment>
<evidence type="ECO:0000313" key="8">
    <source>
        <dbReference type="EMBL" id="MDC3985236.1"/>
    </source>
</evidence>
<evidence type="ECO:0000256" key="1">
    <source>
        <dbReference type="ARBA" id="ARBA00010718"/>
    </source>
</evidence>
<evidence type="ECO:0000256" key="2">
    <source>
        <dbReference type="ARBA" id="ARBA00012925"/>
    </source>
</evidence>
<dbReference type="InterPro" id="IPR001148">
    <property type="entry name" value="CA_dom"/>
</dbReference>
<dbReference type="EMBL" id="JAGTJJ010000027">
    <property type="protein sequence ID" value="MDC3985236.1"/>
    <property type="molecule type" value="Genomic_DNA"/>
</dbReference>
<keyword evidence="4" id="KW-0862">Zinc</keyword>
<comment type="catalytic activity">
    <reaction evidence="6">
        <text>hydrogencarbonate + H(+) = CO2 + H2O</text>
        <dbReference type="Rhea" id="RHEA:10748"/>
        <dbReference type="ChEBI" id="CHEBI:15377"/>
        <dbReference type="ChEBI" id="CHEBI:15378"/>
        <dbReference type="ChEBI" id="CHEBI:16526"/>
        <dbReference type="ChEBI" id="CHEBI:17544"/>
        <dbReference type="EC" id="4.2.1.1"/>
    </reaction>
</comment>
<evidence type="ECO:0000256" key="4">
    <source>
        <dbReference type="ARBA" id="ARBA00022833"/>
    </source>
</evidence>